<feature type="signal peptide" evidence="1">
    <location>
        <begin position="1"/>
        <end position="19"/>
    </location>
</feature>
<gene>
    <name evidence="2" type="ORF">GENT11_15150</name>
</gene>
<dbReference type="Proteomes" id="UP001319865">
    <property type="component" value="Chromosome"/>
</dbReference>
<keyword evidence="3" id="KW-1185">Reference proteome</keyword>
<protein>
    <recommendedName>
        <fullName evidence="4">DUF2911 domain-containing protein</fullName>
    </recommendedName>
</protein>
<proteinExistence type="predicted"/>
<reference evidence="2 3" key="2">
    <citation type="journal article" date="2022" name="Microorganisms">
        <title>Complete Genome Sequences of Two Flavobacterium ammonificans Strains and a Flavobacterium ammoniigenes Strain of Ammonifying Bacterioplankton Isolated from Surface River Water.</title>
        <authorList>
            <person name="Suda W."/>
            <person name="Ogata Y."/>
            <person name="Shindo C."/>
            <person name="Watanabe K."/>
        </authorList>
    </citation>
    <scope>NUCLEOTIDE SEQUENCE [LARGE SCALE GENOMIC DNA]</scope>
    <source>
        <strain evidence="2 3">GENT11</strain>
    </source>
</reference>
<evidence type="ECO:0000256" key="1">
    <source>
        <dbReference type="SAM" id="SignalP"/>
    </source>
</evidence>
<evidence type="ECO:0000313" key="2">
    <source>
        <dbReference type="EMBL" id="BDB53203.1"/>
    </source>
</evidence>
<dbReference type="Pfam" id="PF11138">
    <property type="entry name" value="DUF2911"/>
    <property type="match status" value="1"/>
</dbReference>
<accession>A0ABM7V2R3</accession>
<dbReference type="EMBL" id="AP025183">
    <property type="protein sequence ID" value="BDB53203.1"/>
    <property type="molecule type" value="Genomic_DNA"/>
</dbReference>
<keyword evidence="1" id="KW-0732">Signal</keyword>
<sequence>MKKIIFALAVLISQFVAQAQIKTPQSSPRAIVSQMVGLTEVDLNYSRPGAKGRPVFGNLVPFGKLWRTGANENTTISFSDDVVIDGKTLKKGKYALYTVPRIESWDVIFYTTTDNWGLPQEFNEANVALKTTVKEEALSKPVENLTIAISNLDNNSAKLEISWENSFVSLKFEVPTQKTAMASIDKVLAGPTANDYYSAANYLFQSNSDMGKSLDYVNKSLEMSKVKPFWYLRLKSVIQAKMGDKSGAIETAKLSLEAAEEAKNQDYVKMNKDSIAEWSKK</sequence>
<evidence type="ECO:0008006" key="4">
    <source>
        <dbReference type="Google" id="ProtNLM"/>
    </source>
</evidence>
<evidence type="ECO:0000313" key="3">
    <source>
        <dbReference type="Proteomes" id="UP001319865"/>
    </source>
</evidence>
<reference evidence="2 3" key="1">
    <citation type="journal article" date="2022" name="Int. J. Syst. Evol. Microbiol.">
        <title>Flavobacterium ammonificans sp. nov. and Flavobacterium ammoniigenes sp. nov., ammonifying bacteria isolated from surface river water.</title>
        <authorList>
            <person name="Watanabe K."/>
            <person name="Kitamura T."/>
            <person name="Ogata Y."/>
            <person name="Shindo C."/>
            <person name="Suda W."/>
        </authorList>
    </citation>
    <scope>NUCLEOTIDE SEQUENCE [LARGE SCALE GENOMIC DNA]</scope>
    <source>
        <strain evidence="2 3">GENT11</strain>
    </source>
</reference>
<dbReference type="RefSeq" id="WP_229329336.1">
    <property type="nucleotide sequence ID" value="NZ_AP025183.1"/>
</dbReference>
<organism evidence="2 3">
    <name type="scientific">Flavobacterium ammonificans</name>
    <dbReference type="NCBI Taxonomy" id="1751056"/>
    <lineage>
        <taxon>Bacteria</taxon>
        <taxon>Pseudomonadati</taxon>
        <taxon>Bacteroidota</taxon>
        <taxon>Flavobacteriia</taxon>
        <taxon>Flavobacteriales</taxon>
        <taxon>Flavobacteriaceae</taxon>
        <taxon>Flavobacterium</taxon>
    </lineage>
</organism>
<name>A0ABM7V2R3_9FLAO</name>
<dbReference type="InterPro" id="IPR021314">
    <property type="entry name" value="DUF2911"/>
</dbReference>
<feature type="chain" id="PRO_5047512753" description="DUF2911 domain-containing protein" evidence="1">
    <location>
        <begin position="20"/>
        <end position="281"/>
    </location>
</feature>